<evidence type="ECO:0000256" key="10">
    <source>
        <dbReference type="ARBA" id="ARBA00044157"/>
    </source>
</evidence>
<gene>
    <name evidence="12" type="ORF">OSB1V03_LOCUS2947</name>
</gene>
<evidence type="ECO:0000256" key="7">
    <source>
        <dbReference type="ARBA" id="ARBA00022840"/>
    </source>
</evidence>
<dbReference type="EMBL" id="CAJPIZ010001119">
    <property type="protein sequence ID" value="CAG2102914.1"/>
    <property type="molecule type" value="Genomic_DNA"/>
</dbReference>
<keyword evidence="13" id="KW-1185">Reference proteome</keyword>
<dbReference type="GO" id="GO:0015937">
    <property type="term" value="P:coenzyme A biosynthetic process"/>
    <property type="evidence" value="ECO:0007669"/>
    <property type="project" value="InterPro"/>
</dbReference>
<keyword evidence="7" id="KW-0067">ATP-binding</keyword>
<sequence length="369" mass="41900">MFIVGLTGGIASGKSSVTKMLTQLGVDVIDGDLVAREVVKPGMKALELMRQRLGEDVILESGEMDRKRVADIIFNDPSKRQLVNSIIHPQIYKYIFRQLFVYLLMLRQFVVLDLPLLYESGKMRQYMSQIIVVKCSREQQIQRLMQRNDYTEEECISRIDSQMSLDEKCLLADIVIDNSQDLIHTRRQVEQVVKELSDERNHSVVKTESDSSAKYVLPGDEITSDQTFMRGHGTYLSTLNDDKQLMASIAGVVEPINRLISVRPLRTRYNGEIGDVIVGRITEVQSKRWRVETNARLDSVLQLSGVNLPGGELRRKTAEDEVLMRNYLKEGDIISAEVQNIFDDGSLGLHTRSLKYGKITSISFRSALI</sequence>
<keyword evidence="4" id="KW-0698">rRNA processing</keyword>
<dbReference type="CDD" id="cd02022">
    <property type="entry name" value="DPCK"/>
    <property type="match status" value="1"/>
</dbReference>
<dbReference type="SUPFAM" id="SSF110324">
    <property type="entry name" value="Ribosomal L27 protein-like"/>
    <property type="match status" value="1"/>
</dbReference>
<dbReference type="Gene3D" id="3.40.50.300">
    <property type="entry name" value="P-loop containing nucleotide triphosphate hydrolases"/>
    <property type="match status" value="1"/>
</dbReference>
<evidence type="ECO:0000256" key="4">
    <source>
        <dbReference type="ARBA" id="ARBA00022552"/>
    </source>
</evidence>
<dbReference type="PANTHER" id="PTHR10695:SF46">
    <property type="entry name" value="BIFUNCTIONAL COENZYME A SYNTHASE-RELATED"/>
    <property type="match status" value="1"/>
</dbReference>
<dbReference type="SUPFAM" id="SSF50249">
    <property type="entry name" value="Nucleic acid-binding proteins"/>
    <property type="match status" value="1"/>
</dbReference>
<dbReference type="GO" id="GO:0005634">
    <property type="term" value="C:nucleus"/>
    <property type="evidence" value="ECO:0007669"/>
    <property type="project" value="UniProtKB-SubCell"/>
</dbReference>
<reference evidence="12" key="1">
    <citation type="submission" date="2020-11" db="EMBL/GenBank/DDBJ databases">
        <authorList>
            <person name="Tran Van P."/>
        </authorList>
    </citation>
    <scope>NUCLEOTIDE SEQUENCE</scope>
</reference>
<evidence type="ECO:0000256" key="8">
    <source>
        <dbReference type="ARBA" id="ARBA00022884"/>
    </source>
</evidence>
<dbReference type="GO" id="GO:0004140">
    <property type="term" value="F:dephospho-CoA kinase activity"/>
    <property type="evidence" value="ECO:0007669"/>
    <property type="project" value="InterPro"/>
</dbReference>
<dbReference type="Gene3D" id="2.40.50.100">
    <property type="match status" value="1"/>
</dbReference>
<protein>
    <recommendedName>
        <fullName evidence="10">Dephospho-CoA kinase domain-containing protein</fullName>
    </recommendedName>
</protein>
<keyword evidence="6" id="KW-0271">Exosome</keyword>
<keyword evidence="8" id="KW-0694">RNA-binding</keyword>
<evidence type="ECO:0000256" key="5">
    <source>
        <dbReference type="ARBA" id="ARBA00022741"/>
    </source>
</evidence>
<dbReference type="InterPro" id="IPR048565">
    <property type="entry name" value="S1_RRP4"/>
</dbReference>
<evidence type="ECO:0000259" key="11">
    <source>
        <dbReference type="SMART" id="SM00316"/>
    </source>
</evidence>
<dbReference type="NCBIfam" id="TIGR00152">
    <property type="entry name" value="dephospho-CoA kinase"/>
    <property type="match status" value="1"/>
</dbReference>
<name>A0A7R9PVP2_9ACAR</name>
<evidence type="ECO:0000256" key="6">
    <source>
        <dbReference type="ARBA" id="ARBA00022835"/>
    </source>
</evidence>
<dbReference type="FunFam" id="3.40.50.300:FF:000485">
    <property type="entry name" value="Dephospho-CoA kinase CAB5"/>
    <property type="match status" value="1"/>
</dbReference>
<evidence type="ECO:0000256" key="2">
    <source>
        <dbReference type="ARBA" id="ARBA00009018"/>
    </source>
</evidence>
<dbReference type="AlphaFoldDB" id="A0A7R9PVP2"/>
<keyword evidence="5" id="KW-0547">Nucleotide-binding</keyword>
<organism evidence="12">
    <name type="scientific">Medioppia subpectinata</name>
    <dbReference type="NCBI Taxonomy" id="1979941"/>
    <lineage>
        <taxon>Eukaryota</taxon>
        <taxon>Metazoa</taxon>
        <taxon>Ecdysozoa</taxon>
        <taxon>Arthropoda</taxon>
        <taxon>Chelicerata</taxon>
        <taxon>Arachnida</taxon>
        <taxon>Acari</taxon>
        <taxon>Acariformes</taxon>
        <taxon>Sarcoptiformes</taxon>
        <taxon>Oribatida</taxon>
        <taxon>Brachypylina</taxon>
        <taxon>Oppioidea</taxon>
        <taxon>Oppiidae</taxon>
        <taxon>Medioppia</taxon>
    </lineage>
</organism>
<dbReference type="Pfam" id="PF21266">
    <property type="entry name" value="S1_RRP4"/>
    <property type="match status" value="1"/>
</dbReference>
<feature type="domain" description="S1 motif" evidence="11">
    <location>
        <begin position="272"/>
        <end position="352"/>
    </location>
</feature>
<dbReference type="OrthoDB" id="247245at2759"/>
<dbReference type="GO" id="GO:0000178">
    <property type="term" value="C:exosome (RNase complex)"/>
    <property type="evidence" value="ECO:0007669"/>
    <property type="project" value="UniProtKB-KW"/>
</dbReference>
<dbReference type="GO" id="GO:0005737">
    <property type="term" value="C:cytoplasm"/>
    <property type="evidence" value="ECO:0007669"/>
    <property type="project" value="UniProtKB-ARBA"/>
</dbReference>
<keyword evidence="9" id="KW-0539">Nucleus</keyword>
<dbReference type="Pfam" id="PF01121">
    <property type="entry name" value="CoaE"/>
    <property type="match status" value="1"/>
</dbReference>
<dbReference type="InterPro" id="IPR025721">
    <property type="entry name" value="Exosome_cplx_N_dom"/>
</dbReference>
<dbReference type="GO" id="GO:0005524">
    <property type="term" value="F:ATP binding"/>
    <property type="evidence" value="ECO:0007669"/>
    <property type="project" value="UniProtKB-KW"/>
</dbReference>
<evidence type="ECO:0000256" key="1">
    <source>
        <dbReference type="ARBA" id="ARBA00004123"/>
    </source>
</evidence>
<dbReference type="CDD" id="cd05789">
    <property type="entry name" value="S1_Rrp4"/>
    <property type="match status" value="1"/>
</dbReference>
<dbReference type="HAMAP" id="MF_00376">
    <property type="entry name" value="Dephospho_CoA_kinase"/>
    <property type="match status" value="1"/>
</dbReference>
<dbReference type="InterPro" id="IPR001977">
    <property type="entry name" value="Depp_CoAkinase"/>
</dbReference>
<dbReference type="PROSITE" id="PS51219">
    <property type="entry name" value="DPCK"/>
    <property type="match status" value="1"/>
</dbReference>
<comment type="similarity">
    <text evidence="3">Belongs to the RRP4 family.</text>
</comment>
<comment type="similarity">
    <text evidence="2">Belongs to the CoaE family.</text>
</comment>
<evidence type="ECO:0000313" key="12">
    <source>
        <dbReference type="EMBL" id="CAD7622484.1"/>
    </source>
</evidence>
<dbReference type="EMBL" id="OC855694">
    <property type="protein sequence ID" value="CAD7622484.1"/>
    <property type="molecule type" value="Genomic_DNA"/>
</dbReference>
<dbReference type="SUPFAM" id="SSF52540">
    <property type="entry name" value="P-loop containing nucleoside triphosphate hydrolases"/>
    <property type="match status" value="1"/>
</dbReference>
<evidence type="ECO:0000256" key="9">
    <source>
        <dbReference type="ARBA" id="ARBA00023242"/>
    </source>
</evidence>
<dbReference type="Proteomes" id="UP000759131">
    <property type="component" value="Unassembled WGS sequence"/>
</dbReference>
<dbReference type="InterPro" id="IPR027417">
    <property type="entry name" value="P-loop_NTPase"/>
</dbReference>
<dbReference type="Pfam" id="PF14382">
    <property type="entry name" value="ECR1_N"/>
    <property type="match status" value="1"/>
</dbReference>
<proteinExistence type="inferred from homology"/>
<dbReference type="GO" id="GO:0006364">
    <property type="term" value="P:rRNA processing"/>
    <property type="evidence" value="ECO:0007669"/>
    <property type="project" value="UniProtKB-KW"/>
</dbReference>
<dbReference type="Gene3D" id="2.40.50.140">
    <property type="entry name" value="Nucleic acid-binding proteins"/>
    <property type="match status" value="1"/>
</dbReference>
<evidence type="ECO:0000313" key="13">
    <source>
        <dbReference type="Proteomes" id="UP000759131"/>
    </source>
</evidence>
<dbReference type="GO" id="GO:0003723">
    <property type="term" value="F:RNA binding"/>
    <property type="evidence" value="ECO:0007669"/>
    <property type="project" value="UniProtKB-KW"/>
</dbReference>
<dbReference type="SMART" id="SM00316">
    <property type="entry name" value="S1"/>
    <property type="match status" value="1"/>
</dbReference>
<dbReference type="FunFam" id="2.40.50.140:FF:000038">
    <property type="entry name" value="Exosome complex component RRP4"/>
    <property type="match status" value="1"/>
</dbReference>
<dbReference type="InterPro" id="IPR012340">
    <property type="entry name" value="NA-bd_OB-fold"/>
</dbReference>
<accession>A0A7R9PVP2</accession>
<evidence type="ECO:0000256" key="3">
    <source>
        <dbReference type="ARBA" id="ARBA00009155"/>
    </source>
</evidence>
<dbReference type="InterPro" id="IPR003029">
    <property type="entry name" value="S1_domain"/>
</dbReference>
<comment type="subcellular location">
    <subcellularLocation>
        <location evidence="1">Nucleus</location>
    </subcellularLocation>
</comment>
<dbReference type="PANTHER" id="PTHR10695">
    <property type="entry name" value="DEPHOSPHO-COA KINASE-RELATED"/>
    <property type="match status" value="1"/>
</dbReference>